<evidence type="ECO:0000256" key="3">
    <source>
        <dbReference type="ARBA" id="ARBA00022729"/>
    </source>
</evidence>
<dbReference type="SUPFAM" id="SSF53850">
    <property type="entry name" value="Periplasmic binding protein-like II"/>
    <property type="match status" value="1"/>
</dbReference>
<sequence length="257" mass="27372">MNKFSRPALAALALGSSLALSACAPSDNEASSPDSTTLTVLGAASTRVLNDDLNDKVNHLPHPLTLNFVNAGSSTLVQQLVDGSPGDVLITADRRTMDDAIAREVVHDLVPAATNVLVAVTPRGSGEKIKDLTQLQHMRVVLCDPQVPCGAVAQQVITHNHLDIAPVSLEHSVSDALGKVLSGDADVAFVYKTDYLSAQDRLDYVELPGAEKYANEILVAPTNNSEHPEEALNLVNLLSSDDSDSLWEKYGFTPVKE</sequence>
<dbReference type="EMBL" id="CP046884">
    <property type="protein sequence ID" value="QNQ90040.1"/>
    <property type="molecule type" value="Genomic_DNA"/>
</dbReference>
<dbReference type="GO" id="GO:0015689">
    <property type="term" value="P:molybdate ion transport"/>
    <property type="evidence" value="ECO:0007669"/>
    <property type="project" value="InterPro"/>
</dbReference>
<dbReference type="GO" id="GO:0030973">
    <property type="term" value="F:molybdate ion binding"/>
    <property type="evidence" value="ECO:0007669"/>
    <property type="project" value="TreeGrafter"/>
</dbReference>
<name>A0A7H0SNB5_9CORY</name>
<dbReference type="Proteomes" id="UP000516320">
    <property type="component" value="Chromosome"/>
</dbReference>
<comment type="similarity">
    <text evidence="1">Belongs to the bacterial solute-binding protein ModA family.</text>
</comment>
<dbReference type="InterPro" id="IPR005950">
    <property type="entry name" value="ModA"/>
</dbReference>
<evidence type="ECO:0000313" key="5">
    <source>
        <dbReference type="Proteomes" id="UP000516320"/>
    </source>
</evidence>
<dbReference type="KEGG" id="cpoy:GP475_04825"/>
<protein>
    <submittedName>
        <fullName evidence="4">Molybdate ABC transporter substrate-binding protein</fullName>
    </submittedName>
</protein>
<dbReference type="RefSeq" id="WP_187975500.1">
    <property type="nucleotide sequence ID" value="NZ_CP046884.1"/>
</dbReference>
<accession>A0A7H0SNB5</accession>
<dbReference type="GO" id="GO:0046872">
    <property type="term" value="F:metal ion binding"/>
    <property type="evidence" value="ECO:0007669"/>
    <property type="project" value="UniProtKB-KW"/>
</dbReference>
<evidence type="ECO:0000256" key="1">
    <source>
        <dbReference type="ARBA" id="ARBA00009175"/>
    </source>
</evidence>
<dbReference type="PIRSF" id="PIRSF004846">
    <property type="entry name" value="ModA"/>
    <property type="match status" value="1"/>
</dbReference>
<keyword evidence="2" id="KW-0479">Metal-binding</keyword>
<gene>
    <name evidence="4" type="primary">modA</name>
    <name evidence="4" type="ORF">GP475_04825</name>
</gene>
<dbReference type="NCBIfam" id="TIGR01256">
    <property type="entry name" value="modA"/>
    <property type="match status" value="1"/>
</dbReference>
<organism evidence="4 5">
    <name type="scientific">Corynebacterium poyangense</name>
    <dbReference type="NCBI Taxonomy" id="2684405"/>
    <lineage>
        <taxon>Bacteria</taxon>
        <taxon>Bacillati</taxon>
        <taxon>Actinomycetota</taxon>
        <taxon>Actinomycetes</taxon>
        <taxon>Mycobacteriales</taxon>
        <taxon>Corynebacteriaceae</taxon>
        <taxon>Corynebacterium</taxon>
    </lineage>
</organism>
<proteinExistence type="inferred from homology"/>
<keyword evidence="3" id="KW-0732">Signal</keyword>
<keyword evidence="5" id="KW-1185">Reference proteome</keyword>
<evidence type="ECO:0000313" key="4">
    <source>
        <dbReference type="EMBL" id="QNQ90040.1"/>
    </source>
</evidence>
<dbReference type="AlphaFoldDB" id="A0A7H0SNB5"/>
<dbReference type="Gene3D" id="3.40.190.10">
    <property type="entry name" value="Periplasmic binding protein-like II"/>
    <property type="match status" value="2"/>
</dbReference>
<dbReference type="Pfam" id="PF13531">
    <property type="entry name" value="SBP_bac_11"/>
    <property type="match status" value="1"/>
</dbReference>
<dbReference type="PANTHER" id="PTHR30632:SF0">
    <property type="entry name" value="SULFATE-BINDING PROTEIN"/>
    <property type="match status" value="1"/>
</dbReference>
<dbReference type="PROSITE" id="PS51257">
    <property type="entry name" value="PROKAR_LIPOPROTEIN"/>
    <property type="match status" value="1"/>
</dbReference>
<reference evidence="4 5" key="1">
    <citation type="submission" date="2019-12" db="EMBL/GenBank/DDBJ databases">
        <title>Corynebacterium sp. nov., isolated from feces of the Anser Albifrons in China.</title>
        <authorList>
            <person name="Liu Q."/>
        </authorList>
    </citation>
    <scope>NUCLEOTIDE SEQUENCE [LARGE SCALE GENOMIC DNA]</scope>
    <source>
        <strain evidence="4 5">4H37-19</strain>
    </source>
</reference>
<dbReference type="PANTHER" id="PTHR30632">
    <property type="entry name" value="MOLYBDATE-BINDING PERIPLASMIC PROTEIN"/>
    <property type="match status" value="1"/>
</dbReference>
<evidence type="ECO:0000256" key="2">
    <source>
        <dbReference type="ARBA" id="ARBA00022723"/>
    </source>
</evidence>
<dbReference type="InterPro" id="IPR050682">
    <property type="entry name" value="ModA/WtpA"/>
</dbReference>